<comment type="caution">
    <text evidence="9">The sequence shown here is derived from an EMBL/GenBank/DDBJ whole genome shotgun (WGS) entry which is preliminary data.</text>
</comment>
<feature type="transmembrane region" description="Helical" evidence="7">
    <location>
        <begin position="132"/>
        <end position="152"/>
    </location>
</feature>
<dbReference type="GO" id="GO:0055085">
    <property type="term" value="P:transmembrane transport"/>
    <property type="evidence" value="ECO:0007669"/>
    <property type="project" value="InterPro"/>
</dbReference>
<keyword evidence="2 7" id="KW-0813">Transport</keyword>
<keyword evidence="3" id="KW-1003">Cell membrane</keyword>
<dbReference type="PROSITE" id="PS50928">
    <property type="entry name" value="ABC_TM1"/>
    <property type="match status" value="1"/>
</dbReference>
<feature type="transmembrane region" description="Helical" evidence="7">
    <location>
        <begin position="39"/>
        <end position="62"/>
    </location>
</feature>
<evidence type="ECO:0000313" key="10">
    <source>
        <dbReference type="Proteomes" id="UP000266177"/>
    </source>
</evidence>
<dbReference type="Proteomes" id="UP000266177">
    <property type="component" value="Unassembled WGS sequence"/>
</dbReference>
<feature type="transmembrane region" description="Helical" evidence="7">
    <location>
        <begin position="181"/>
        <end position="205"/>
    </location>
</feature>
<dbReference type="EMBL" id="QYZD01000002">
    <property type="protein sequence ID" value="RJG26229.1"/>
    <property type="molecule type" value="Genomic_DNA"/>
</dbReference>
<dbReference type="InterPro" id="IPR035906">
    <property type="entry name" value="MetI-like_sf"/>
</dbReference>
<dbReference type="Pfam" id="PF00528">
    <property type="entry name" value="BPD_transp_1"/>
    <property type="match status" value="1"/>
</dbReference>
<feature type="transmembrane region" description="Helical" evidence="7">
    <location>
        <begin position="101"/>
        <end position="120"/>
    </location>
</feature>
<reference evidence="9 10" key="1">
    <citation type="submission" date="2018-09" db="EMBL/GenBank/DDBJ databases">
        <title>Paenibacillus SK2017-BO5.</title>
        <authorList>
            <person name="Piskunova J.V."/>
            <person name="Dubiley S.A."/>
            <person name="Severinov K.V."/>
        </authorList>
    </citation>
    <scope>NUCLEOTIDE SEQUENCE [LARGE SCALE GENOMIC DNA]</scope>
    <source>
        <strain evidence="9 10">BO5</strain>
    </source>
</reference>
<evidence type="ECO:0000256" key="5">
    <source>
        <dbReference type="ARBA" id="ARBA00022989"/>
    </source>
</evidence>
<feature type="domain" description="ABC transmembrane type-1" evidence="8">
    <location>
        <begin position="95"/>
        <end position="307"/>
    </location>
</feature>
<keyword evidence="4 7" id="KW-0812">Transmembrane</keyword>
<dbReference type="PANTHER" id="PTHR43005:SF1">
    <property type="entry name" value="SPERMIDINE_PUTRESCINE TRANSPORT SYSTEM PERMEASE PROTEIN"/>
    <property type="match status" value="1"/>
</dbReference>
<accession>A0A3A3GM99</accession>
<keyword evidence="6 7" id="KW-0472">Membrane</keyword>
<feature type="transmembrane region" description="Helical" evidence="7">
    <location>
        <begin position="238"/>
        <end position="260"/>
    </location>
</feature>
<dbReference type="Gene3D" id="1.10.3720.10">
    <property type="entry name" value="MetI-like"/>
    <property type="match status" value="1"/>
</dbReference>
<proteinExistence type="inferred from homology"/>
<evidence type="ECO:0000259" key="8">
    <source>
        <dbReference type="PROSITE" id="PS50928"/>
    </source>
</evidence>
<dbReference type="AlphaFoldDB" id="A0A3A3GM99"/>
<comment type="subcellular location">
    <subcellularLocation>
        <location evidence="1 7">Cell membrane</location>
        <topology evidence="1 7">Multi-pass membrane protein</topology>
    </subcellularLocation>
</comment>
<dbReference type="OrthoDB" id="9783714at2"/>
<evidence type="ECO:0000256" key="6">
    <source>
        <dbReference type="ARBA" id="ARBA00023136"/>
    </source>
</evidence>
<evidence type="ECO:0000256" key="7">
    <source>
        <dbReference type="RuleBase" id="RU363032"/>
    </source>
</evidence>
<evidence type="ECO:0000256" key="4">
    <source>
        <dbReference type="ARBA" id="ARBA00022692"/>
    </source>
</evidence>
<protein>
    <submittedName>
        <fullName evidence="9">Sugar ABC transporter permease</fullName>
    </submittedName>
</protein>
<name>A0A3A3GM99_PANTH</name>
<dbReference type="RefSeq" id="WP_119791389.1">
    <property type="nucleotide sequence ID" value="NZ_QYZD01000002.1"/>
</dbReference>
<evidence type="ECO:0000256" key="2">
    <source>
        <dbReference type="ARBA" id="ARBA00022448"/>
    </source>
</evidence>
<sequence>MSSVDKYREAPAVPHADSAEHNNAANAINIPWRRKARPYLILAPALLLTIGILIPFFTSVYYSLTNYSFKYPDASFVGLENWTRMFRDPSFWHSVSVTGQYAFFATAIEMLLGMAIALMLNRDNMLSRALRMVLIFPLMIAPVVATLIWQLMTNSSVGVISRWLRAIGVTDFLWGADPATAMFSVVLIDVWVYTPFVIILVLAGLRSLPKAPFESAMIDGGSAWFTFKTLTLPMIKPLLFIALLFRMMISLQEFSIIFALTRGGPGDTLMTLPLAAYNEAFIYKEMGSSLPYMVILWIFVYVASHYMIRYWSRAQQRASGN</sequence>
<evidence type="ECO:0000313" key="9">
    <source>
        <dbReference type="EMBL" id="RJG26229.1"/>
    </source>
</evidence>
<organism evidence="9 10">
    <name type="scientific">Paenibacillus thiaminolyticus</name>
    <name type="common">Bacillus thiaminolyticus</name>
    <dbReference type="NCBI Taxonomy" id="49283"/>
    <lineage>
        <taxon>Bacteria</taxon>
        <taxon>Bacillati</taxon>
        <taxon>Bacillota</taxon>
        <taxon>Bacilli</taxon>
        <taxon>Bacillales</taxon>
        <taxon>Paenibacillaceae</taxon>
        <taxon>Paenibacillus</taxon>
    </lineage>
</organism>
<evidence type="ECO:0000256" key="1">
    <source>
        <dbReference type="ARBA" id="ARBA00004651"/>
    </source>
</evidence>
<feature type="transmembrane region" description="Helical" evidence="7">
    <location>
        <begin position="290"/>
        <end position="308"/>
    </location>
</feature>
<dbReference type="PANTHER" id="PTHR43005">
    <property type="entry name" value="BLR7065 PROTEIN"/>
    <property type="match status" value="1"/>
</dbReference>
<dbReference type="InterPro" id="IPR000515">
    <property type="entry name" value="MetI-like"/>
</dbReference>
<keyword evidence="5 7" id="KW-1133">Transmembrane helix</keyword>
<comment type="similarity">
    <text evidence="7">Belongs to the binding-protein-dependent transport system permease family.</text>
</comment>
<evidence type="ECO:0000256" key="3">
    <source>
        <dbReference type="ARBA" id="ARBA00022475"/>
    </source>
</evidence>
<dbReference type="GO" id="GO:0005886">
    <property type="term" value="C:plasma membrane"/>
    <property type="evidence" value="ECO:0007669"/>
    <property type="project" value="UniProtKB-SubCell"/>
</dbReference>
<dbReference type="SUPFAM" id="SSF161098">
    <property type="entry name" value="MetI-like"/>
    <property type="match status" value="1"/>
</dbReference>
<gene>
    <name evidence="9" type="ORF">DQX05_04915</name>
</gene>
<dbReference type="CDD" id="cd06261">
    <property type="entry name" value="TM_PBP2"/>
    <property type="match status" value="1"/>
</dbReference>